<name>A0A6C0DMF1_9ZZZZ</name>
<evidence type="ECO:0000256" key="1">
    <source>
        <dbReference type="SAM" id="MobiDB-lite"/>
    </source>
</evidence>
<evidence type="ECO:0000313" key="3">
    <source>
        <dbReference type="EMBL" id="QHT16745.1"/>
    </source>
</evidence>
<dbReference type="EMBL" id="MN739626">
    <property type="protein sequence ID" value="QHT16745.1"/>
    <property type="molecule type" value="Genomic_DNA"/>
</dbReference>
<feature type="region of interest" description="Disordered" evidence="1">
    <location>
        <begin position="53"/>
        <end position="90"/>
    </location>
</feature>
<keyword evidence="2" id="KW-1133">Transmembrane helix</keyword>
<feature type="compositionally biased region" description="Polar residues" evidence="1">
    <location>
        <begin position="81"/>
        <end position="90"/>
    </location>
</feature>
<keyword evidence="2" id="KW-0812">Transmembrane</keyword>
<organism evidence="3">
    <name type="scientific">viral metagenome</name>
    <dbReference type="NCBI Taxonomy" id="1070528"/>
    <lineage>
        <taxon>unclassified sequences</taxon>
        <taxon>metagenomes</taxon>
        <taxon>organismal metagenomes</taxon>
    </lineage>
</organism>
<proteinExistence type="predicted"/>
<sequence>MQWYMEAVVVLIPIAISIGTCIMVSCLNQRTNNRILDIEQGLINLSTQINTPRQTYQPTPVSQYPQPSAPPGYGYQYYSGDPNSPLSRVV</sequence>
<protein>
    <submittedName>
        <fullName evidence="3">Uncharacterized protein</fullName>
    </submittedName>
</protein>
<feature type="compositionally biased region" description="Polar residues" evidence="1">
    <location>
        <begin position="53"/>
        <end position="66"/>
    </location>
</feature>
<dbReference type="AlphaFoldDB" id="A0A6C0DMF1"/>
<feature type="transmembrane region" description="Helical" evidence="2">
    <location>
        <begin position="6"/>
        <end position="27"/>
    </location>
</feature>
<evidence type="ECO:0000256" key="2">
    <source>
        <dbReference type="SAM" id="Phobius"/>
    </source>
</evidence>
<keyword evidence="2" id="KW-0472">Membrane</keyword>
<reference evidence="3" key="1">
    <citation type="journal article" date="2020" name="Nature">
        <title>Giant virus diversity and host interactions through global metagenomics.</title>
        <authorList>
            <person name="Schulz F."/>
            <person name="Roux S."/>
            <person name="Paez-Espino D."/>
            <person name="Jungbluth S."/>
            <person name="Walsh D.A."/>
            <person name="Denef V.J."/>
            <person name="McMahon K.D."/>
            <person name="Konstantinidis K.T."/>
            <person name="Eloe-Fadrosh E.A."/>
            <person name="Kyrpides N.C."/>
            <person name="Woyke T."/>
        </authorList>
    </citation>
    <scope>NUCLEOTIDE SEQUENCE</scope>
    <source>
        <strain evidence="3">GVMAG-M-3300023174-189</strain>
    </source>
</reference>
<accession>A0A6C0DMF1</accession>